<reference evidence="3" key="1">
    <citation type="submission" date="2017-04" db="EMBL/GenBank/DDBJ databases">
        <authorList>
            <person name="Varghese N."/>
            <person name="Submissions S."/>
        </authorList>
    </citation>
    <scope>NUCLEOTIDE SEQUENCE [LARGE SCALE GENOMIC DNA]</scope>
    <source>
        <strain evidence="3">DSM 19835</strain>
    </source>
</reference>
<keyword evidence="1" id="KW-0472">Membrane</keyword>
<proteinExistence type="predicted"/>
<accession>A0A1X7KS19</accession>
<sequence length="87" mass="10096">MSLYLRFGNNSRKVIAVPVLVVCQGVKQKQRMKQMIYLNFMNQPFRFNAFGFSSAFLLWAVLGLVDGFIIPLFFGSENTFYWFPNGK</sequence>
<feature type="transmembrane region" description="Helical" evidence="1">
    <location>
        <begin position="49"/>
        <end position="74"/>
    </location>
</feature>
<organism evidence="2 3">
    <name type="scientific">Arenibacter troitsensis</name>
    <dbReference type="NCBI Taxonomy" id="188872"/>
    <lineage>
        <taxon>Bacteria</taxon>
        <taxon>Pseudomonadati</taxon>
        <taxon>Bacteroidota</taxon>
        <taxon>Flavobacteriia</taxon>
        <taxon>Flavobacteriales</taxon>
        <taxon>Flavobacteriaceae</taxon>
        <taxon>Arenibacter</taxon>
    </lineage>
</organism>
<name>A0A1X7KS19_9FLAO</name>
<keyword evidence="1" id="KW-0812">Transmembrane</keyword>
<dbReference type="AlphaFoldDB" id="A0A1X7KS19"/>
<evidence type="ECO:0000256" key="1">
    <source>
        <dbReference type="SAM" id="Phobius"/>
    </source>
</evidence>
<protein>
    <submittedName>
        <fullName evidence="2">Uncharacterized protein</fullName>
    </submittedName>
</protein>
<evidence type="ECO:0000313" key="2">
    <source>
        <dbReference type="EMBL" id="SMG44383.1"/>
    </source>
</evidence>
<dbReference type="STRING" id="188872.SAMN03080602_03291"/>
<keyword evidence="3" id="KW-1185">Reference proteome</keyword>
<evidence type="ECO:0000313" key="3">
    <source>
        <dbReference type="Proteomes" id="UP000193420"/>
    </source>
</evidence>
<keyword evidence="1" id="KW-1133">Transmembrane helix</keyword>
<dbReference type="Proteomes" id="UP000193420">
    <property type="component" value="Unassembled WGS sequence"/>
</dbReference>
<gene>
    <name evidence="2" type="ORF">SAMN03080602_03291</name>
</gene>
<dbReference type="EMBL" id="FXAO01000007">
    <property type="protein sequence ID" value="SMG44383.1"/>
    <property type="molecule type" value="Genomic_DNA"/>
</dbReference>